<gene>
    <name evidence="2" type="ORF">SBFV3_gp28</name>
</gene>
<dbReference type="Proteomes" id="UP000269193">
    <property type="component" value="Segment"/>
</dbReference>
<feature type="compositionally biased region" description="Polar residues" evidence="1">
    <location>
        <begin position="558"/>
        <end position="568"/>
    </location>
</feature>
<evidence type="ECO:0000313" key="3">
    <source>
        <dbReference type="Proteomes" id="UP000269193"/>
    </source>
</evidence>
<feature type="compositionally biased region" description="Low complexity" evidence="1">
    <location>
        <begin position="569"/>
        <end position="583"/>
    </location>
</feature>
<evidence type="ECO:0000313" key="2">
    <source>
        <dbReference type="EMBL" id="AZI75863.1"/>
    </source>
</evidence>
<name>A0A3Q8Q3W0_9VIRU</name>
<dbReference type="EMBL" id="MK064564">
    <property type="protein sequence ID" value="AZI75863.1"/>
    <property type="molecule type" value="Genomic_DNA"/>
</dbReference>
<sequence>MLLVFLITVTVILSCILTLAIFFYSTPANINIGMSFISGIETAISNFFSGASDTFSGVVNFGSNIINGVQNAVQGVLHGLTNIAQGIYNGLLTIGNDIATVFGQLGGAIWHALVSFGVTAGTFFYEAFHTVASAVYGFGQRIASSLEYVGKWIWNALGVIGQALHNVGNWLYNAMYQLSNVFIDWLRFQYDIYLDLRNIFVAIWNWLVTAFQNIVNLFIDIGKTIESFGNDALSFLHSLYSDILHLPEDVSKYVATKMSNVIPRVVAYNLFFEEMKALDRVADNLARNITLTDRGFSLSRVFSPILVKVFSPFIAGFTSLLAQETLTKFFPEFSGVTPQQRKTLPTPPSSTISNSLSAVNPLTSITSIFTGTKPSPQTALTVQPPQLQSFQRYVVGVKQVDAITLLELPTVSNEVRSPFPNSATILEQVGVNGTLLVSPAQVESFNIADSVGITTFASLRLKTVTESDTIDVYSESGVFVNTFILGIPLCPLPSTLSAGSNFQPSDYISDNVELCLEPLSSVGQSEDAQATTYSSPYTPNAIKETNSITGKASVFTSTAPPNAISTTDSVSGSASTYSSSSAP</sequence>
<accession>A0A3Q8Q3W0</accession>
<proteinExistence type="predicted"/>
<evidence type="ECO:0000256" key="1">
    <source>
        <dbReference type="SAM" id="MobiDB-lite"/>
    </source>
</evidence>
<feature type="region of interest" description="Disordered" evidence="1">
    <location>
        <begin position="558"/>
        <end position="583"/>
    </location>
</feature>
<reference evidence="2 3" key="1">
    <citation type="journal article" date="2018" name="Environ. Microbiol.">
        <title>New archaeal viruses discovered by metagenomic analysis of viral communities in enrichment cultures.</title>
        <authorList>
            <person name="Liu Y."/>
            <person name="Brandt D."/>
            <person name="Ishino S."/>
            <person name="Ishino Y."/>
            <person name="Koonin E.V."/>
            <person name="Kalinowski J."/>
            <person name="Krupovic M."/>
            <person name="Prangishvili D."/>
        </authorList>
    </citation>
    <scope>NUCLEOTIDE SEQUENCE [LARGE SCALE GENOMIC DNA]</scope>
</reference>
<keyword evidence="3" id="KW-1185">Reference proteome</keyword>
<protein>
    <submittedName>
        <fullName evidence="2">Uncharacterized protein</fullName>
    </submittedName>
</protein>
<organism evidence="2 3">
    <name type="scientific">Sulfolobales Beppu filamentous virus 3</name>
    <dbReference type="NCBI Taxonomy" id="2493124"/>
    <lineage>
        <taxon>Viruses</taxon>
        <taxon>Adnaviria</taxon>
        <taxon>Zilligvirae</taxon>
        <taxon>Taleaviricota</taxon>
        <taxon>Tokiviricetes</taxon>
        <taxon>Ligamenvirales</taxon>
        <taxon>Lipothrixviridae</taxon>
        <taxon>Deltalipothrixvirus</taxon>
        <taxon>Deltalipothrixvirus beppuense</taxon>
        <taxon>Deltalipothrixvirus SBFV3</taxon>
    </lineage>
</organism>